<name>A0A699YQ11_HAELA</name>
<comment type="caution">
    <text evidence="2">The sequence shown here is derived from an EMBL/GenBank/DDBJ whole genome shotgun (WGS) entry which is preliminary data.</text>
</comment>
<dbReference type="EMBL" id="BLLF01000479">
    <property type="protein sequence ID" value="GFH12223.1"/>
    <property type="molecule type" value="Genomic_DNA"/>
</dbReference>
<dbReference type="AlphaFoldDB" id="A0A699YQ11"/>
<feature type="compositionally biased region" description="Low complexity" evidence="1">
    <location>
        <begin position="67"/>
        <end position="78"/>
    </location>
</feature>
<keyword evidence="2" id="KW-0067">ATP-binding</keyword>
<keyword evidence="2" id="KW-0378">Hydrolase</keyword>
<reference evidence="2 3" key="1">
    <citation type="submission" date="2020-02" db="EMBL/GenBank/DDBJ databases">
        <title>Draft genome sequence of Haematococcus lacustris strain NIES-144.</title>
        <authorList>
            <person name="Morimoto D."/>
            <person name="Nakagawa S."/>
            <person name="Yoshida T."/>
            <person name="Sawayama S."/>
        </authorList>
    </citation>
    <scope>NUCLEOTIDE SEQUENCE [LARGE SCALE GENOMIC DNA]</scope>
    <source>
        <strain evidence="2 3">NIES-144</strain>
    </source>
</reference>
<keyword evidence="2" id="KW-0347">Helicase</keyword>
<feature type="region of interest" description="Disordered" evidence="1">
    <location>
        <begin position="62"/>
        <end position="115"/>
    </location>
</feature>
<keyword evidence="3" id="KW-1185">Reference proteome</keyword>
<gene>
    <name evidence="2" type="ORF">HaLaN_07864</name>
</gene>
<dbReference type="Proteomes" id="UP000485058">
    <property type="component" value="Unassembled WGS sequence"/>
</dbReference>
<evidence type="ECO:0000313" key="2">
    <source>
        <dbReference type="EMBL" id="GFH12223.1"/>
    </source>
</evidence>
<keyword evidence="2" id="KW-0547">Nucleotide-binding</keyword>
<evidence type="ECO:0000256" key="1">
    <source>
        <dbReference type="SAM" id="MobiDB-lite"/>
    </source>
</evidence>
<feature type="compositionally biased region" description="Acidic residues" evidence="1">
    <location>
        <begin position="97"/>
        <end position="111"/>
    </location>
</feature>
<sequence length="163" mass="17412">MVAARDSDFNAGFKFDLGGDQPHVQAAWEFSGALKQAKDELLKNKHKTTTIDEKIRSRVDAKKSAALRKAAAKSQAAQNGGSKGSQHHARDMPGNEDASDSEGGEDSEEDVALPGRVIEPVQRALARADVQLPMQLSSPVADLHSCSCPIVTLAQSVERPVLV</sequence>
<protein>
    <submittedName>
        <fullName evidence="2">DEAD box RNA helicase CiRH28</fullName>
    </submittedName>
</protein>
<accession>A0A699YQ11</accession>
<proteinExistence type="predicted"/>
<organism evidence="2 3">
    <name type="scientific">Haematococcus lacustris</name>
    <name type="common">Green alga</name>
    <name type="synonym">Haematococcus pluvialis</name>
    <dbReference type="NCBI Taxonomy" id="44745"/>
    <lineage>
        <taxon>Eukaryota</taxon>
        <taxon>Viridiplantae</taxon>
        <taxon>Chlorophyta</taxon>
        <taxon>core chlorophytes</taxon>
        <taxon>Chlorophyceae</taxon>
        <taxon>CS clade</taxon>
        <taxon>Chlamydomonadales</taxon>
        <taxon>Haematococcaceae</taxon>
        <taxon>Haematococcus</taxon>
    </lineage>
</organism>
<dbReference type="GO" id="GO:0004386">
    <property type="term" value="F:helicase activity"/>
    <property type="evidence" value="ECO:0007669"/>
    <property type="project" value="UniProtKB-KW"/>
</dbReference>
<evidence type="ECO:0000313" key="3">
    <source>
        <dbReference type="Proteomes" id="UP000485058"/>
    </source>
</evidence>